<evidence type="ECO:0000313" key="2">
    <source>
        <dbReference type="Proteomes" id="UP000199032"/>
    </source>
</evidence>
<proteinExistence type="predicted"/>
<dbReference type="InterPro" id="IPR002347">
    <property type="entry name" value="SDR_fam"/>
</dbReference>
<keyword evidence="2" id="KW-1185">Reference proteome</keyword>
<protein>
    <submittedName>
        <fullName evidence="1">Short-chain dehydrogenase/reductase SDR</fullName>
    </submittedName>
</protein>
<dbReference type="PANTHER" id="PTHR43431:SF7">
    <property type="entry name" value="OXIDOREDUCTASE, SHORT CHAIN DEHYDROGENASE_REDUCTASE FAMILY (AFU_ORTHOLOGUE AFUA_5G14000)"/>
    <property type="match status" value="1"/>
</dbReference>
<accession>A0A0S4L9L6</accession>
<dbReference type="InterPro" id="IPR036291">
    <property type="entry name" value="NAD(P)-bd_dom_sf"/>
</dbReference>
<dbReference type="Pfam" id="PF00106">
    <property type="entry name" value="adh_short"/>
    <property type="match status" value="1"/>
</dbReference>
<dbReference type="SUPFAM" id="SSF51735">
    <property type="entry name" value="NAD(P)-binding Rossmann-fold domains"/>
    <property type="match status" value="1"/>
</dbReference>
<dbReference type="Gene3D" id="3.40.50.720">
    <property type="entry name" value="NAD(P)-binding Rossmann-like Domain"/>
    <property type="match status" value="1"/>
</dbReference>
<sequence length="242" mass="25507">MSVSTQEVAVIAGVGPGLGASLARKFAREGCAIALLARSADFLNRLAEELRQSGARVLPVSADLTDAEAVAKAFALVRSKLGPVSILINHVGSGVWGGFNELTAEGFRSTWERCALAAFLCCKQVVPDMIARSGGSILFTGATSSIRGRNGAPAFSSAKFAVRGLADSLARELWPQGIHVAHILVDGVIDTAAVRAELAAGTSEPLLNPEDMAETYWALTRQKPGAWTFELELRPPGEAFFV</sequence>
<organism evidence="1 2">
    <name type="scientific">Candidatus Nitrospira nitrosa</name>
    <dbReference type="NCBI Taxonomy" id="1742972"/>
    <lineage>
        <taxon>Bacteria</taxon>
        <taxon>Pseudomonadati</taxon>
        <taxon>Nitrospirota</taxon>
        <taxon>Nitrospiria</taxon>
        <taxon>Nitrospirales</taxon>
        <taxon>Nitrospiraceae</taxon>
        <taxon>Nitrospira</taxon>
    </lineage>
</organism>
<dbReference type="EMBL" id="CZQA01000001">
    <property type="protein sequence ID" value="CUS34385.1"/>
    <property type="molecule type" value="Genomic_DNA"/>
</dbReference>
<dbReference type="Proteomes" id="UP000199032">
    <property type="component" value="Unassembled WGS sequence"/>
</dbReference>
<dbReference type="STRING" id="1742972.COMA1_11671"/>
<evidence type="ECO:0000313" key="1">
    <source>
        <dbReference type="EMBL" id="CUS34385.1"/>
    </source>
</evidence>
<dbReference type="OrthoDB" id="9799818at2"/>
<dbReference type="RefSeq" id="WP_090746296.1">
    <property type="nucleotide sequence ID" value="NZ_CZQA01000001.1"/>
</dbReference>
<reference evidence="1 2" key="1">
    <citation type="submission" date="2015-10" db="EMBL/GenBank/DDBJ databases">
        <authorList>
            <person name="Gilbert D.G."/>
        </authorList>
    </citation>
    <scope>NUCLEOTIDE SEQUENCE [LARGE SCALE GENOMIC DNA]</scope>
    <source>
        <strain evidence="1">COMA1</strain>
    </source>
</reference>
<dbReference type="PANTHER" id="PTHR43431">
    <property type="entry name" value="OXIDOREDUCTASE, SHORT CHAIN DEHYDROGENASE/REDUCTASE FAMILY (AFU_ORTHOLOGUE AFUA_5G14000)"/>
    <property type="match status" value="1"/>
</dbReference>
<gene>
    <name evidence="1" type="ORF">COMA1_11671</name>
</gene>
<dbReference type="AlphaFoldDB" id="A0A0S4L9L6"/>
<name>A0A0S4L9L6_9BACT</name>
<dbReference type="PRINTS" id="PR00081">
    <property type="entry name" value="GDHRDH"/>
</dbReference>